<sequence length="292" mass="32440">MLLPSAGTVTRSDMELTCALANQKGDLGPVDLANRDRSCEDTRSRPVRNEEGETITSHMRLELIEKDDGGDSQICHFGKQMRRALHLQLWTSVKQSHGLGQAEMSLGLFSPKSYPQEKHISSDLRQSYGLQLGLSEAQSYLSVIYGPASFVPDLQARPDSSTIKQLIPIPINSSLLPSKILFIIGLKLLQSLERSRSSRAHDMARLTATLTHLYRHQQQQLPPGLGAKTLDGGCFWSEDNKLQPLQDKMTQAGTNRPAWHSQDYHLRRGVLFVNCLHCVGGVIRAVPVVCHL</sequence>
<evidence type="ECO:0000313" key="2">
    <source>
        <dbReference type="Proteomes" id="UP000784294"/>
    </source>
</evidence>
<proteinExistence type="predicted"/>
<organism evidence="1 2">
    <name type="scientific">Protopolystoma xenopodis</name>
    <dbReference type="NCBI Taxonomy" id="117903"/>
    <lineage>
        <taxon>Eukaryota</taxon>
        <taxon>Metazoa</taxon>
        <taxon>Spiralia</taxon>
        <taxon>Lophotrochozoa</taxon>
        <taxon>Platyhelminthes</taxon>
        <taxon>Monogenea</taxon>
        <taxon>Polyopisthocotylea</taxon>
        <taxon>Polystomatidea</taxon>
        <taxon>Polystomatidae</taxon>
        <taxon>Protopolystoma</taxon>
    </lineage>
</organism>
<protein>
    <submittedName>
        <fullName evidence="1">Uncharacterized protein</fullName>
    </submittedName>
</protein>
<comment type="caution">
    <text evidence="1">The sequence shown here is derived from an EMBL/GenBank/DDBJ whole genome shotgun (WGS) entry which is preliminary data.</text>
</comment>
<reference evidence="1" key="1">
    <citation type="submission" date="2018-11" db="EMBL/GenBank/DDBJ databases">
        <authorList>
            <consortium name="Pathogen Informatics"/>
        </authorList>
    </citation>
    <scope>NUCLEOTIDE SEQUENCE</scope>
</reference>
<evidence type="ECO:0000313" key="1">
    <source>
        <dbReference type="EMBL" id="VEL35643.1"/>
    </source>
</evidence>
<dbReference type="EMBL" id="CAAALY010250313">
    <property type="protein sequence ID" value="VEL35643.1"/>
    <property type="molecule type" value="Genomic_DNA"/>
</dbReference>
<keyword evidence="2" id="KW-1185">Reference proteome</keyword>
<dbReference type="Proteomes" id="UP000784294">
    <property type="component" value="Unassembled WGS sequence"/>
</dbReference>
<dbReference type="AlphaFoldDB" id="A0A448XFM7"/>
<name>A0A448XFM7_9PLAT</name>
<accession>A0A448XFM7</accession>
<gene>
    <name evidence="1" type="ORF">PXEA_LOCUS29083</name>
</gene>